<evidence type="ECO:0000313" key="3">
    <source>
        <dbReference type="EMBL" id="KAF2793133.1"/>
    </source>
</evidence>
<feature type="region of interest" description="Disordered" evidence="1">
    <location>
        <begin position="1"/>
        <end position="143"/>
    </location>
</feature>
<dbReference type="InterPro" id="IPR021331">
    <property type="entry name" value="Hva1_TUDOR"/>
</dbReference>
<protein>
    <recommendedName>
        <fullName evidence="2">Hypervirulence associated protein TUDOR domain-containing protein</fullName>
    </recommendedName>
</protein>
<proteinExistence type="predicted"/>
<dbReference type="EMBL" id="MU001941">
    <property type="protein sequence ID" value="KAF2793133.1"/>
    <property type="molecule type" value="Genomic_DNA"/>
</dbReference>
<organism evidence="3 4">
    <name type="scientific">Melanomma pulvis-pyrius CBS 109.77</name>
    <dbReference type="NCBI Taxonomy" id="1314802"/>
    <lineage>
        <taxon>Eukaryota</taxon>
        <taxon>Fungi</taxon>
        <taxon>Dikarya</taxon>
        <taxon>Ascomycota</taxon>
        <taxon>Pezizomycotina</taxon>
        <taxon>Dothideomycetes</taxon>
        <taxon>Pleosporomycetidae</taxon>
        <taxon>Pleosporales</taxon>
        <taxon>Melanommataceae</taxon>
        <taxon>Melanomma</taxon>
    </lineage>
</organism>
<feature type="compositionally biased region" description="Acidic residues" evidence="1">
    <location>
        <begin position="71"/>
        <end position="81"/>
    </location>
</feature>
<keyword evidence="4" id="KW-1185">Reference proteome</keyword>
<dbReference type="AlphaFoldDB" id="A0A6A6XAU6"/>
<feature type="compositionally biased region" description="Basic and acidic residues" evidence="1">
    <location>
        <begin position="16"/>
        <end position="35"/>
    </location>
</feature>
<dbReference type="Proteomes" id="UP000799757">
    <property type="component" value="Unassembled WGS sequence"/>
</dbReference>
<evidence type="ECO:0000259" key="2">
    <source>
        <dbReference type="Pfam" id="PF11160"/>
    </source>
</evidence>
<sequence>MPSKDLPKRMQQQANGKEENNEKPVEIKDGEEKAEGGASRRSAVDCTQHWEDSVYMANGQEEYKKFQESDEKSEEAEADDAASDHSGTATQTGGQKSEEEQSGAKKRGRGVNQKGANKKQKKGAAGEPQGPAGDKSRVPAKGQQVQWRALSGFVHGEVVEVLYEDRTVGGKGVKASNEDPRVVLKSSSSGNMAVHKPEAVYFD</sequence>
<accession>A0A6A6XAU6</accession>
<dbReference type="Pfam" id="PF11160">
    <property type="entry name" value="Hva1_TUDOR"/>
    <property type="match status" value="1"/>
</dbReference>
<evidence type="ECO:0000256" key="1">
    <source>
        <dbReference type="SAM" id="MobiDB-lite"/>
    </source>
</evidence>
<name>A0A6A6XAU6_9PLEO</name>
<feature type="compositionally biased region" description="Basic and acidic residues" evidence="1">
    <location>
        <begin position="61"/>
        <end position="70"/>
    </location>
</feature>
<dbReference type="OrthoDB" id="3360421at2759"/>
<feature type="domain" description="Hypervirulence associated protein TUDOR" evidence="2">
    <location>
        <begin position="142"/>
        <end position="200"/>
    </location>
</feature>
<gene>
    <name evidence="3" type="ORF">K505DRAFT_325692</name>
</gene>
<evidence type="ECO:0000313" key="4">
    <source>
        <dbReference type="Proteomes" id="UP000799757"/>
    </source>
</evidence>
<reference evidence="3" key="1">
    <citation type="journal article" date="2020" name="Stud. Mycol.">
        <title>101 Dothideomycetes genomes: a test case for predicting lifestyles and emergence of pathogens.</title>
        <authorList>
            <person name="Haridas S."/>
            <person name="Albert R."/>
            <person name="Binder M."/>
            <person name="Bloem J."/>
            <person name="Labutti K."/>
            <person name="Salamov A."/>
            <person name="Andreopoulos B."/>
            <person name="Baker S."/>
            <person name="Barry K."/>
            <person name="Bills G."/>
            <person name="Bluhm B."/>
            <person name="Cannon C."/>
            <person name="Castanera R."/>
            <person name="Culley D."/>
            <person name="Daum C."/>
            <person name="Ezra D."/>
            <person name="Gonzalez J."/>
            <person name="Henrissat B."/>
            <person name="Kuo A."/>
            <person name="Liang C."/>
            <person name="Lipzen A."/>
            <person name="Lutzoni F."/>
            <person name="Magnuson J."/>
            <person name="Mondo S."/>
            <person name="Nolan M."/>
            <person name="Ohm R."/>
            <person name="Pangilinan J."/>
            <person name="Park H.-J."/>
            <person name="Ramirez L."/>
            <person name="Alfaro M."/>
            <person name="Sun H."/>
            <person name="Tritt A."/>
            <person name="Yoshinaga Y."/>
            <person name="Zwiers L.-H."/>
            <person name="Turgeon B."/>
            <person name="Goodwin S."/>
            <person name="Spatafora J."/>
            <person name="Crous P."/>
            <person name="Grigoriev I."/>
        </authorList>
    </citation>
    <scope>NUCLEOTIDE SEQUENCE</scope>
    <source>
        <strain evidence="3">CBS 109.77</strain>
    </source>
</reference>